<evidence type="ECO:0008006" key="4">
    <source>
        <dbReference type="Google" id="ProtNLM"/>
    </source>
</evidence>
<organism evidence="2 3">
    <name type="scientific">Streptosporangium saharense</name>
    <dbReference type="NCBI Taxonomy" id="1706840"/>
    <lineage>
        <taxon>Bacteria</taxon>
        <taxon>Bacillati</taxon>
        <taxon>Actinomycetota</taxon>
        <taxon>Actinomycetes</taxon>
        <taxon>Streptosporangiales</taxon>
        <taxon>Streptosporangiaceae</taxon>
        <taxon>Streptosporangium</taxon>
    </lineage>
</organism>
<feature type="region of interest" description="Disordered" evidence="1">
    <location>
        <begin position="55"/>
        <end position="78"/>
    </location>
</feature>
<dbReference type="EMBL" id="JACHJP010000008">
    <property type="protein sequence ID" value="MBB4918993.1"/>
    <property type="molecule type" value="Genomic_DNA"/>
</dbReference>
<comment type="caution">
    <text evidence="2">The sequence shown here is derived from an EMBL/GenBank/DDBJ whole genome shotgun (WGS) entry which is preliminary data.</text>
</comment>
<proteinExistence type="predicted"/>
<gene>
    <name evidence="2" type="ORF">FHS44_006129</name>
</gene>
<dbReference type="PROSITE" id="PS51257">
    <property type="entry name" value="PROKAR_LIPOPROTEIN"/>
    <property type="match status" value="1"/>
</dbReference>
<dbReference type="Proteomes" id="UP000552644">
    <property type="component" value="Unassembled WGS sequence"/>
</dbReference>
<reference evidence="2 3" key="1">
    <citation type="submission" date="2020-08" db="EMBL/GenBank/DDBJ databases">
        <title>Genomic Encyclopedia of Type Strains, Phase III (KMG-III): the genomes of soil and plant-associated and newly described type strains.</title>
        <authorList>
            <person name="Whitman W."/>
        </authorList>
    </citation>
    <scope>NUCLEOTIDE SEQUENCE [LARGE SCALE GENOMIC DNA]</scope>
    <source>
        <strain evidence="2 3">CECT 8840</strain>
    </source>
</reference>
<dbReference type="RefSeq" id="WP_184720771.1">
    <property type="nucleotide sequence ID" value="NZ_JACHJP010000008.1"/>
</dbReference>
<dbReference type="AlphaFoldDB" id="A0A7W7QSN9"/>
<sequence>MRRLWVIALLIVGIMGVAGCTPPVVGVAGVSVDAEGHPLIILAWCGDSAPEGVSVSHYEDTSGPLGAVPGPSSDATTKSDVTFVAPSLERQSASVRLDAPDNGWAVEPEPFVLRPGVLYNAFGHRGSGSGQVNIGSVSFSMESMAKLKPGLILVQRYDDTRSPAEWNDVVIPYEEFEREGQDPDRCR</sequence>
<evidence type="ECO:0000313" key="3">
    <source>
        <dbReference type="Proteomes" id="UP000552644"/>
    </source>
</evidence>
<evidence type="ECO:0000256" key="1">
    <source>
        <dbReference type="SAM" id="MobiDB-lite"/>
    </source>
</evidence>
<evidence type="ECO:0000313" key="2">
    <source>
        <dbReference type="EMBL" id="MBB4918993.1"/>
    </source>
</evidence>
<accession>A0A7W7QSN9</accession>
<protein>
    <recommendedName>
        <fullName evidence="4">Lipoprotein</fullName>
    </recommendedName>
</protein>
<keyword evidence="3" id="KW-1185">Reference proteome</keyword>
<name>A0A7W7QSN9_9ACTN</name>